<evidence type="ECO:0000256" key="6">
    <source>
        <dbReference type="HAMAP-Rule" id="MF_00137"/>
    </source>
</evidence>
<dbReference type="KEGG" id="ttn:TTX_1965"/>
<dbReference type="Gene3D" id="3.30.200.20">
    <property type="entry name" value="Phosphorylase Kinase, domain 1"/>
    <property type="match status" value="1"/>
</dbReference>
<dbReference type="eggNOG" id="arCOG04421">
    <property type="taxonomic scope" value="Archaea"/>
</dbReference>
<keyword evidence="5 6" id="KW-0067">ATP-binding</keyword>
<dbReference type="GO" id="GO:0004639">
    <property type="term" value="F:phosphoribosylaminoimidazolesuccinocarboxamide synthase activity"/>
    <property type="evidence" value="ECO:0007669"/>
    <property type="project" value="UniProtKB-UniRule"/>
</dbReference>
<gene>
    <name evidence="6 8" type="primary">purC</name>
    <name evidence="8" type="ordered locus">TTX_1965</name>
</gene>
<dbReference type="UniPathway" id="UPA00074">
    <property type="reaction ID" value="UER00131"/>
</dbReference>
<dbReference type="Pfam" id="PF01259">
    <property type="entry name" value="SAICAR_synt"/>
    <property type="match status" value="1"/>
</dbReference>
<dbReference type="EC" id="6.3.2.6" evidence="6"/>
<protein>
    <recommendedName>
        <fullName evidence="6">Phosphoribosylaminoimidazole-succinocarboxamide synthase</fullName>
        <ecNumber evidence="6">6.3.2.6</ecNumber>
    </recommendedName>
    <alternativeName>
        <fullName evidence="6">SAICAR synthetase</fullName>
    </alternativeName>
</protein>
<dbReference type="GO" id="GO:0005524">
    <property type="term" value="F:ATP binding"/>
    <property type="evidence" value="ECO:0007669"/>
    <property type="project" value="UniProtKB-KW"/>
</dbReference>
<accession>G4RLY4</accession>
<dbReference type="AlphaFoldDB" id="G4RLY4"/>
<evidence type="ECO:0000256" key="5">
    <source>
        <dbReference type="ARBA" id="ARBA00022840"/>
    </source>
</evidence>
<evidence type="ECO:0000259" key="7">
    <source>
        <dbReference type="Pfam" id="PF01259"/>
    </source>
</evidence>
<evidence type="ECO:0000256" key="2">
    <source>
        <dbReference type="ARBA" id="ARBA00022598"/>
    </source>
</evidence>
<keyword evidence="9" id="KW-1185">Reference proteome</keyword>
<name>G4RLY4_THETK</name>
<feature type="domain" description="SAICAR synthetase/ADE2 N-terminal" evidence="7">
    <location>
        <begin position="7"/>
        <end position="210"/>
    </location>
</feature>
<dbReference type="Proteomes" id="UP000002654">
    <property type="component" value="Chromosome"/>
</dbReference>
<evidence type="ECO:0000256" key="4">
    <source>
        <dbReference type="ARBA" id="ARBA00022755"/>
    </source>
</evidence>
<comment type="pathway">
    <text evidence="1 6">Purine metabolism; IMP biosynthesis via de novo pathway; 5-amino-1-(5-phospho-D-ribosyl)imidazole-4-carboxamide from 5-amino-1-(5-phospho-D-ribosyl)imidazole-4-carboxylate: step 1/2.</text>
</comment>
<organism evidence="8 9">
    <name type="scientific">Thermoproteus tenax (strain ATCC 35583 / DSM 2078 / JCM 9277 / NBRC 100435 / Kra 1)</name>
    <dbReference type="NCBI Taxonomy" id="768679"/>
    <lineage>
        <taxon>Archaea</taxon>
        <taxon>Thermoproteota</taxon>
        <taxon>Thermoprotei</taxon>
        <taxon>Thermoproteales</taxon>
        <taxon>Thermoproteaceae</taxon>
        <taxon>Thermoproteus</taxon>
    </lineage>
</organism>
<dbReference type="PATRIC" id="fig|768679.9.peg.1988"/>
<dbReference type="HOGENOM" id="CLU_061495_0_0_2"/>
<evidence type="ECO:0000256" key="3">
    <source>
        <dbReference type="ARBA" id="ARBA00022741"/>
    </source>
</evidence>
<comment type="similarity">
    <text evidence="6">Belongs to the SAICAR synthetase family.</text>
</comment>
<proteinExistence type="inferred from homology"/>
<keyword evidence="3 6" id="KW-0547">Nucleotide-binding</keyword>
<dbReference type="Gene3D" id="3.30.470.20">
    <property type="entry name" value="ATP-grasp fold, B domain"/>
    <property type="match status" value="1"/>
</dbReference>
<dbReference type="STRING" id="768679.TTX_1965"/>
<keyword evidence="4 6" id="KW-0658">Purine biosynthesis</keyword>
<dbReference type="EMBL" id="FN869859">
    <property type="protein sequence ID" value="CCC82579.1"/>
    <property type="molecule type" value="Genomic_DNA"/>
</dbReference>
<dbReference type="PROSITE" id="PS01057">
    <property type="entry name" value="SAICAR_SYNTHETASE_1"/>
    <property type="match status" value="1"/>
</dbReference>
<evidence type="ECO:0000313" key="9">
    <source>
        <dbReference type="Proteomes" id="UP000002654"/>
    </source>
</evidence>
<dbReference type="GO" id="GO:0006189">
    <property type="term" value="P:'de novo' IMP biosynthetic process"/>
    <property type="evidence" value="ECO:0007669"/>
    <property type="project" value="UniProtKB-UniRule"/>
</dbReference>
<dbReference type="PANTHER" id="PTHR43599:SF3">
    <property type="entry name" value="SI:DKEY-6E2.2"/>
    <property type="match status" value="1"/>
</dbReference>
<dbReference type="InterPro" id="IPR028923">
    <property type="entry name" value="SAICAR_synt/ADE2_N"/>
</dbReference>
<comment type="catalytic activity">
    <reaction evidence="6">
        <text>5-amino-1-(5-phospho-D-ribosyl)imidazole-4-carboxylate + L-aspartate + ATP = (2S)-2-[5-amino-1-(5-phospho-beta-D-ribosyl)imidazole-4-carboxamido]succinate + ADP + phosphate + 2 H(+)</text>
        <dbReference type="Rhea" id="RHEA:22628"/>
        <dbReference type="ChEBI" id="CHEBI:15378"/>
        <dbReference type="ChEBI" id="CHEBI:29991"/>
        <dbReference type="ChEBI" id="CHEBI:30616"/>
        <dbReference type="ChEBI" id="CHEBI:43474"/>
        <dbReference type="ChEBI" id="CHEBI:58443"/>
        <dbReference type="ChEBI" id="CHEBI:77657"/>
        <dbReference type="ChEBI" id="CHEBI:456216"/>
        <dbReference type="EC" id="6.3.2.6"/>
    </reaction>
</comment>
<evidence type="ECO:0000313" key="8">
    <source>
        <dbReference type="EMBL" id="CCC82579.1"/>
    </source>
</evidence>
<reference evidence="8 9" key="1">
    <citation type="journal article" date="2011" name="PLoS ONE">
        <title>The complete genome sequence of Thermoproteus tenax: a physiologically versatile member of the Crenarchaeota.</title>
        <authorList>
            <person name="Siebers B."/>
            <person name="Zaparty M."/>
            <person name="Raddatz G."/>
            <person name="Tjaden B."/>
            <person name="Albers S.V."/>
            <person name="Bell S.D."/>
            <person name="Blombach F."/>
            <person name="Kletzin A."/>
            <person name="Kyrpides N."/>
            <person name="Lanz C."/>
            <person name="Plagens A."/>
            <person name="Rampp M."/>
            <person name="Rosinus A."/>
            <person name="von Jan M."/>
            <person name="Makarova K.S."/>
            <person name="Klenk H.P."/>
            <person name="Schuster S.C."/>
            <person name="Hensel R."/>
        </authorList>
    </citation>
    <scope>NUCLEOTIDE SEQUENCE [LARGE SCALE GENOMIC DNA]</scope>
    <source>
        <strain evidence="9">ATCC 35583 / DSM 2078 / JCM 9277 / NBRC 100435 / Kra 1</strain>
    </source>
</reference>
<sequence length="233" mass="26672">MLNMNPAYEGKAKVVYDLGDRLLMKFKDVVTAGDGARRDEAPGKGALAAKTTAILFQKIDVPHHFLSYEPPDSIVVEKLQMIPLEVIVRFFAYGSYLRRMRVEPLREFSRPIVEFHLKDDTLHDPLVLEDDIVEAKMADRGELAQMKDMALRAAAQLRDFFASRGLQLLDVKFEFGRSSSGLKLADEISGDTIRVLYHGEHLDKEYYRKTGDVRGLLERYRKLLELISLEQLR</sequence>
<keyword evidence="2 6" id="KW-0436">Ligase</keyword>
<dbReference type="HAMAP" id="MF_00137">
    <property type="entry name" value="SAICAR_synth"/>
    <property type="match status" value="1"/>
</dbReference>
<dbReference type="PaxDb" id="768679-TTX_1965"/>
<dbReference type="InterPro" id="IPR018236">
    <property type="entry name" value="SAICAR_synthetase_CS"/>
</dbReference>
<evidence type="ECO:0000256" key="1">
    <source>
        <dbReference type="ARBA" id="ARBA00004672"/>
    </source>
</evidence>
<dbReference type="InterPro" id="IPR050089">
    <property type="entry name" value="SAICAR_synthetase"/>
</dbReference>
<dbReference type="PANTHER" id="PTHR43599">
    <property type="entry name" value="MULTIFUNCTIONAL PROTEIN ADE2"/>
    <property type="match status" value="1"/>
</dbReference>
<dbReference type="SUPFAM" id="SSF56104">
    <property type="entry name" value="SAICAR synthase-like"/>
    <property type="match status" value="1"/>
</dbReference>